<feature type="region of interest" description="Disordered" evidence="1">
    <location>
        <begin position="156"/>
        <end position="205"/>
    </location>
</feature>
<dbReference type="InParanoid" id="A0A165SCL8"/>
<dbReference type="STRING" id="1314782.A0A165SCL8"/>
<reference evidence="2 3" key="1">
    <citation type="journal article" date="2016" name="Mol. Biol. Evol.">
        <title>Comparative Genomics of Early-Diverging Mushroom-Forming Fungi Provides Insights into the Origins of Lignocellulose Decay Capabilities.</title>
        <authorList>
            <person name="Nagy L.G."/>
            <person name="Riley R."/>
            <person name="Tritt A."/>
            <person name="Adam C."/>
            <person name="Daum C."/>
            <person name="Floudas D."/>
            <person name="Sun H."/>
            <person name="Yadav J.S."/>
            <person name="Pangilinan J."/>
            <person name="Larsson K.H."/>
            <person name="Matsuura K."/>
            <person name="Barry K."/>
            <person name="Labutti K."/>
            <person name="Kuo R."/>
            <person name="Ohm R.A."/>
            <person name="Bhattacharya S.S."/>
            <person name="Shirouzu T."/>
            <person name="Yoshinaga Y."/>
            <person name="Martin F.M."/>
            <person name="Grigoriev I.V."/>
            <person name="Hibbett D.S."/>
        </authorList>
    </citation>
    <scope>NUCLEOTIDE SEQUENCE [LARGE SCALE GENOMIC DNA]</scope>
    <source>
        <strain evidence="2 3">HHB14362 ss-1</strain>
    </source>
</reference>
<evidence type="ECO:0000256" key="1">
    <source>
        <dbReference type="SAM" id="MobiDB-lite"/>
    </source>
</evidence>
<sequence length="205" mass="23365">MERRLNRLPGEVKVSWKWSSDMVKRQPGLYDVDVEYNQVLSQLLFYMKEHTCRWGYIITNKELVCARRQMGQDNRIEISEAIPLTRHQEPPQNWSLGPRVNNRYPKAQGELTALLVIWYMHMLASGECSSDGWFLGRGPAPTLKTDESMKVITRGQTKRKAISKTVTAGTSKRKTAGTTGVTTRSQTKGPEKTITIPAKRKRKTA</sequence>
<dbReference type="OrthoDB" id="4367324at2759"/>
<dbReference type="Proteomes" id="UP000076761">
    <property type="component" value="Unassembled WGS sequence"/>
</dbReference>
<name>A0A165SCL8_9AGAM</name>
<feature type="compositionally biased region" description="Polar residues" evidence="1">
    <location>
        <begin position="164"/>
        <end position="188"/>
    </location>
</feature>
<dbReference type="AlphaFoldDB" id="A0A165SCL8"/>
<organism evidence="2 3">
    <name type="scientific">Neolentinus lepideus HHB14362 ss-1</name>
    <dbReference type="NCBI Taxonomy" id="1314782"/>
    <lineage>
        <taxon>Eukaryota</taxon>
        <taxon>Fungi</taxon>
        <taxon>Dikarya</taxon>
        <taxon>Basidiomycota</taxon>
        <taxon>Agaricomycotina</taxon>
        <taxon>Agaricomycetes</taxon>
        <taxon>Gloeophyllales</taxon>
        <taxon>Gloeophyllaceae</taxon>
        <taxon>Neolentinus</taxon>
    </lineage>
</organism>
<dbReference type="EMBL" id="KV425574">
    <property type="protein sequence ID" value="KZT24965.1"/>
    <property type="molecule type" value="Genomic_DNA"/>
</dbReference>
<evidence type="ECO:0000313" key="2">
    <source>
        <dbReference type="EMBL" id="KZT24965.1"/>
    </source>
</evidence>
<proteinExistence type="predicted"/>
<gene>
    <name evidence="2" type="ORF">NEOLEDRAFT_1242065</name>
</gene>
<evidence type="ECO:0000313" key="3">
    <source>
        <dbReference type="Proteomes" id="UP000076761"/>
    </source>
</evidence>
<accession>A0A165SCL8</accession>
<keyword evidence="3" id="KW-1185">Reference proteome</keyword>
<protein>
    <submittedName>
        <fullName evidence="2">Uncharacterized protein</fullName>
    </submittedName>
</protein>